<dbReference type="Proteomes" id="UP001187346">
    <property type="component" value="Unassembled WGS sequence"/>
</dbReference>
<comment type="caution">
    <text evidence="2">The sequence shown here is derived from an EMBL/GenBank/DDBJ whole genome shotgun (WGS) entry which is preliminary data.</text>
</comment>
<protein>
    <recommendedName>
        <fullName evidence="4">Macro domain-containing protein</fullName>
    </recommendedName>
</protein>
<accession>A0ABU4F1Q7</accession>
<feature type="compositionally biased region" description="Basic and acidic residues" evidence="1">
    <location>
        <begin position="83"/>
        <end position="101"/>
    </location>
</feature>
<evidence type="ECO:0008006" key="4">
    <source>
        <dbReference type="Google" id="ProtNLM"/>
    </source>
</evidence>
<name>A0ABU4F1Q7_9ACTN</name>
<gene>
    <name evidence="2" type="ORF">R5A26_01025</name>
</gene>
<feature type="region of interest" description="Disordered" evidence="1">
    <location>
        <begin position="116"/>
        <end position="137"/>
    </location>
</feature>
<feature type="compositionally biased region" description="Basic and acidic residues" evidence="1">
    <location>
        <begin position="116"/>
        <end position="135"/>
    </location>
</feature>
<keyword evidence="3" id="KW-1185">Reference proteome</keyword>
<evidence type="ECO:0000313" key="2">
    <source>
        <dbReference type="EMBL" id="MDV7214526.1"/>
    </source>
</evidence>
<evidence type="ECO:0000313" key="3">
    <source>
        <dbReference type="Proteomes" id="UP001187346"/>
    </source>
</evidence>
<proteinExistence type="predicted"/>
<dbReference type="EMBL" id="JAWMAJ010000002">
    <property type="protein sequence ID" value="MDV7214526.1"/>
    <property type="molecule type" value="Genomic_DNA"/>
</dbReference>
<feature type="compositionally biased region" description="Low complexity" evidence="1">
    <location>
        <begin position="72"/>
        <end position="82"/>
    </location>
</feature>
<evidence type="ECO:0000256" key="1">
    <source>
        <dbReference type="SAM" id="MobiDB-lite"/>
    </source>
</evidence>
<feature type="region of interest" description="Disordered" evidence="1">
    <location>
        <begin position="54"/>
        <end position="101"/>
    </location>
</feature>
<dbReference type="RefSeq" id="WP_317769673.1">
    <property type="nucleotide sequence ID" value="NZ_JAWMAJ010000002.1"/>
</dbReference>
<organism evidence="2 3">
    <name type="scientific">Streptomyces prunicolor</name>
    <dbReference type="NCBI Taxonomy" id="67348"/>
    <lineage>
        <taxon>Bacteria</taxon>
        <taxon>Bacillati</taxon>
        <taxon>Actinomycetota</taxon>
        <taxon>Actinomycetes</taxon>
        <taxon>Kitasatosporales</taxon>
        <taxon>Streptomycetaceae</taxon>
        <taxon>Streptomyces</taxon>
    </lineage>
</organism>
<reference evidence="2 3" key="1">
    <citation type="submission" date="2023-10" db="EMBL/GenBank/DDBJ databases">
        <title>Characterization of rhizosphere-enriched actinobacteria from wheat plants lab-grown on chernevaya soil.</title>
        <authorList>
            <person name="Tikhonova E.N."/>
            <person name="Konopkin A."/>
            <person name="Kravchenko I.K."/>
        </authorList>
    </citation>
    <scope>NUCLEOTIDE SEQUENCE [LARGE SCALE GENOMIC DNA]</scope>
    <source>
        <strain evidence="2 3">RR29</strain>
    </source>
</reference>
<dbReference type="SUPFAM" id="SSF52949">
    <property type="entry name" value="Macro domain-like"/>
    <property type="match status" value="1"/>
</dbReference>
<sequence length="202" mass="20986">MPGTRALSGKVRRDKAADLAGIGADRFRKHQEKLLVRQVAEAILAGAEPVVSGAEYTAPGSFQPPQPPPLVRAGAASGGDALSARRGDDHPARGAHRTDRAGRCVGVVGEHLLRDVQDVPPHDLREPAAGQERDSGGLPLRSVALPLFGAGRGGLDARKSAEAVLGALEIALAADPDWSVHLVTRNPVSAAAVLEALAARRR</sequence>
<dbReference type="InterPro" id="IPR043472">
    <property type="entry name" value="Macro_dom-like"/>
</dbReference>